<dbReference type="eggNOG" id="COG1320">
    <property type="taxonomic scope" value="Bacteria"/>
</dbReference>
<feature type="transmembrane region" description="Helical" evidence="1">
    <location>
        <begin position="54"/>
        <end position="81"/>
    </location>
</feature>
<keyword evidence="1" id="KW-0472">Membrane</keyword>
<keyword evidence="3" id="KW-1185">Reference proteome</keyword>
<dbReference type="NCBIfam" id="TIGR01300">
    <property type="entry name" value="CPA3_mnhG_phaG"/>
    <property type="match status" value="1"/>
</dbReference>
<keyword evidence="1" id="KW-0812">Transmembrane</keyword>
<reference evidence="2 3" key="1">
    <citation type="submission" date="2014-07" db="EMBL/GenBank/DDBJ databases">
        <title>Tepidicaulis marinum gen. nov., sp. nov., a novel marine bacterium denitrifying nitrate to nitrous oxide strictly under microaerobic conditions.</title>
        <authorList>
            <person name="Takeuchi M."/>
            <person name="Yamagishi T."/>
            <person name="Kamagata Y."/>
            <person name="Oshima K."/>
            <person name="Hattori M."/>
            <person name="Katayama T."/>
            <person name="Hanada S."/>
            <person name="Tamaki H."/>
            <person name="Marumo K."/>
            <person name="Maeda H."/>
            <person name="Nedachi M."/>
            <person name="Iwasaki W."/>
            <person name="Suwa Y."/>
            <person name="Sakata S."/>
        </authorList>
    </citation>
    <scope>NUCLEOTIDE SEQUENCE [LARGE SCALE GENOMIC DNA]</scope>
    <source>
        <strain evidence="2 3">MA2</strain>
    </source>
</reference>
<protein>
    <submittedName>
        <fullName evidence="2">Monovalent cation/proton antiporter subunit MnhG/PhaG</fullName>
    </submittedName>
</protein>
<dbReference type="GO" id="GO:0015385">
    <property type="term" value="F:sodium:proton antiporter activity"/>
    <property type="evidence" value="ECO:0007669"/>
    <property type="project" value="TreeGrafter"/>
</dbReference>
<evidence type="ECO:0000256" key="1">
    <source>
        <dbReference type="SAM" id="Phobius"/>
    </source>
</evidence>
<gene>
    <name evidence="2" type="ORF">M2A_0553</name>
</gene>
<dbReference type="InterPro" id="IPR005133">
    <property type="entry name" value="PhaG_MnhG_YufB"/>
</dbReference>
<dbReference type="PANTHER" id="PTHR34703:SF1">
    <property type="entry name" value="ANTIPORTER SUBUNIT MNHG2-RELATED"/>
    <property type="match status" value="1"/>
</dbReference>
<evidence type="ECO:0000313" key="3">
    <source>
        <dbReference type="Proteomes" id="UP000028702"/>
    </source>
</evidence>
<dbReference type="EMBL" id="BBIO01000002">
    <property type="protein sequence ID" value="GAK44054.1"/>
    <property type="molecule type" value="Genomic_DNA"/>
</dbReference>
<dbReference type="PANTHER" id="PTHR34703">
    <property type="entry name" value="ANTIPORTER SUBUNIT MNHG2-RELATED"/>
    <property type="match status" value="1"/>
</dbReference>
<dbReference type="AlphaFoldDB" id="A0A081B7N6"/>
<keyword evidence="1" id="KW-1133">Transmembrane helix</keyword>
<organism evidence="2 3">
    <name type="scientific">Tepidicaulis marinus</name>
    <dbReference type="NCBI Taxonomy" id="1333998"/>
    <lineage>
        <taxon>Bacteria</taxon>
        <taxon>Pseudomonadati</taxon>
        <taxon>Pseudomonadota</taxon>
        <taxon>Alphaproteobacteria</taxon>
        <taxon>Hyphomicrobiales</taxon>
        <taxon>Parvibaculaceae</taxon>
        <taxon>Tepidicaulis</taxon>
    </lineage>
</organism>
<dbReference type="Pfam" id="PF03334">
    <property type="entry name" value="PhaG_MnhG_YufB"/>
    <property type="match status" value="1"/>
</dbReference>
<accession>A0A081B7N6</accession>
<evidence type="ECO:0000313" key="2">
    <source>
        <dbReference type="EMBL" id="GAK44054.1"/>
    </source>
</evidence>
<dbReference type="Proteomes" id="UP000028702">
    <property type="component" value="Unassembled WGS sequence"/>
</dbReference>
<name>A0A081B7N6_9HYPH</name>
<sequence>MNLSLDLILDIASWISFGLGAFFLIVGAFGMIRLPDFWSRLHAAGVIDTLGAELIVLGMLFQAGFTIVAVKLLLIGAFVFLTSPTGTHAVANAAFVAGLRPLGLTRDDTAAKTDKGA</sequence>
<dbReference type="STRING" id="1333998.M2A_0553"/>
<comment type="caution">
    <text evidence="2">The sequence shown here is derived from an EMBL/GenBank/DDBJ whole genome shotgun (WGS) entry which is preliminary data.</text>
</comment>
<proteinExistence type="predicted"/>
<dbReference type="RefSeq" id="WP_045442673.1">
    <property type="nucleotide sequence ID" value="NZ_BBIO01000002.1"/>
</dbReference>
<feature type="transmembrane region" description="Helical" evidence="1">
    <location>
        <begin position="12"/>
        <end position="34"/>
    </location>
</feature>